<dbReference type="InterPro" id="IPR018247">
    <property type="entry name" value="EF_Hand_1_Ca_BS"/>
</dbReference>
<dbReference type="PROSITE" id="PS00018">
    <property type="entry name" value="EF_HAND_1"/>
    <property type="match status" value="1"/>
</dbReference>
<dbReference type="Proteomes" id="UP000326837">
    <property type="component" value="Chromosome"/>
</dbReference>
<evidence type="ECO:0000259" key="2">
    <source>
        <dbReference type="Pfam" id="PF07589"/>
    </source>
</evidence>
<dbReference type="EMBL" id="AP021861">
    <property type="protein sequence ID" value="BBO35123.1"/>
    <property type="molecule type" value="Genomic_DNA"/>
</dbReference>
<evidence type="ECO:0000313" key="3">
    <source>
        <dbReference type="EMBL" id="BBO35123.1"/>
    </source>
</evidence>
<evidence type="ECO:0000313" key="4">
    <source>
        <dbReference type="Proteomes" id="UP000326837"/>
    </source>
</evidence>
<proteinExistence type="predicted"/>
<dbReference type="KEGG" id="lpav:PLANPX_4735"/>
<sequence length="363" mass="37778">MAARFGLGLLLATALVSPAAAQTVKLFDNFDSYTTQAEFEAAWPVVAADPLASTFLQTQADTGFAPVSGPNMIGMPLVVARNGKTVAGLGVPSTTNIISYSFDFYDSDSASSPYRQYNNLQVGAAPTSTNQLVALGLNNNQTGGDSGGNYYMARILGFAPSDATLNPTGIDPDGGPNEKGGLAAGQFFKLNDFGVGLRSVGWHNLRVDISSDNGIGTDYAFYVDNVLAERVSDVGTVLRELDTVRLGSGVTSTRVAYIDNFNISVSGGVTPPVNNADFNNDNIVDGKDFLIWQRGFGVAGSATTGDANNDTAVNDADLAIWKTQFGTDPTPVVGAVSAVPEPTTIALAGVALVGTLAAARRRK</sequence>
<reference evidence="4" key="1">
    <citation type="submission" date="2019-10" db="EMBL/GenBank/DDBJ databases">
        <title>Lacipirellula parvula gen. nov., sp. nov., representing a lineage of planctomycetes widespread in freshwater anoxic habitats, and description of the family Lacipirellulaceae.</title>
        <authorList>
            <person name="Dedysh S.N."/>
            <person name="Kulichevskaya I.S."/>
            <person name="Beletsky A.V."/>
            <person name="Rakitin A.L."/>
            <person name="Mardanov A.V."/>
            <person name="Ivanova A.A."/>
            <person name="Saltykova V.X."/>
            <person name="Rijpstra W.I.C."/>
            <person name="Sinninghe Damste J.S."/>
            <person name="Ravin N.V."/>
        </authorList>
    </citation>
    <scope>NUCLEOTIDE SEQUENCE [LARGE SCALE GENOMIC DNA]</scope>
    <source>
        <strain evidence="4">PX69</strain>
    </source>
</reference>
<dbReference type="AlphaFoldDB" id="A0A5K7XL19"/>
<dbReference type="GO" id="GO:0000272">
    <property type="term" value="P:polysaccharide catabolic process"/>
    <property type="evidence" value="ECO:0007669"/>
    <property type="project" value="InterPro"/>
</dbReference>
<protein>
    <recommendedName>
        <fullName evidence="2">Ice-binding protein C-terminal domain-containing protein</fullName>
    </recommendedName>
</protein>
<feature type="signal peptide" evidence="1">
    <location>
        <begin position="1"/>
        <end position="21"/>
    </location>
</feature>
<dbReference type="InterPro" id="IPR036439">
    <property type="entry name" value="Dockerin_dom_sf"/>
</dbReference>
<dbReference type="Pfam" id="PF07589">
    <property type="entry name" value="PEP-CTERM"/>
    <property type="match status" value="1"/>
</dbReference>
<gene>
    <name evidence="3" type="ORF">PLANPX_4735</name>
</gene>
<dbReference type="Gene3D" id="1.10.1330.10">
    <property type="entry name" value="Dockerin domain"/>
    <property type="match status" value="1"/>
</dbReference>
<accession>A0A5K7XL19</accession>
<evidence type="ECO:0000256" key="1">
    <source>
        <dbReference type="SAM" id="SignalP"/>
    </source>
</evidence>
<keyword evidence="1" id="KW-0732">Signal</keyword>
<name>A0A5K7XL19_9BACT</name>
<dbReference type="RefSeq" id="WP_152100570.1">
    <property type="nucleotide sequence ID" value="NZ_AP021861.1"/>
</dbReference>
<feature type="chain" id="PRO_5024877867" description="Ice-binding protein C-terminal domain-containing protein" evidence="1">
    <location>
        <begin position="22"/>
        <end position="363"/>
    </location>
</feature>
<dbReference type="InterPro" id="IPR013424">
    <property type="entry name" value="Ice-binding_C"/>
</dbReference>
<dbReference type="NCBIfam" id="TIGR02595">
    <property type="entry name" value="PEP_CTERM"/>
    <property type="match status" value="1"/>
</dbReference>
<keyword evidence="4" id="KW-1185">Reference proteome</keyword>
<organism evidence="3 4">
    <name type="scientific">Lacipirellula parvula</name>
    <dbReference type="NCBI Taxonomy" id="2650471"/>
    <lineage>
        <taxon>Bacteria</taxon>
        <taxon>Pseudomonadati</taxon>
        <taxon>Planctomycetota</taxon>
        <taxon>Planctomycetia</taxon>
        <taxon>Pirellulales</taxon>
        <taxon>Lacipirellulaceae</taxon>
        <taxon>Lacipirellula</taxon>
    </lineage>
</organism>
<feature type="domain" description="Ice-binding protein C-terminal" evidence="2">
    <location>
        <begin position="338"/>
        <end position="362"/>
    </location>
</feature>